<evidence type="ECO:0000313" key="2">
    <source>
        <dbReference type="Proteomes" id="UP001631969"/>
    </source>
</evidence>
<dbReference type="EMBL" id="JBJURJ010000006">
    <property type="protein sequence ID" value="MFM9328803.1"/>
    <property type="molecule type" value="Genomic_DNA"/>
</dbReference>
<sequence length="221" mass="23943">MKKHAVVLGATGMVGNQLVRQLAEDPQYGRVTALVRRPLSTPHPEVGQVIADLDRLEEYSQVFQADVVYCCLGTTIKTAGSQQAFRRVDLDYPVAAARLAKQSGVPAFAVISSLGADVKSPFFYSRVKGEMEHRLGELGLPSLYILRPSLLLGQRTETRPGEQAAAAISRVMPFLYSGPFRKYKPVEADVVAAAMRGAVRQGESGVRIYPSAELPDLAAKA</sequence>
<gene>
    <name evidence="1" type="ORF">ACI1P1_10925</name>
</gene>
<name>A0ACC7NVQ3_9BACL</name>
<evidence type="ECO:0000313" key="1">
    <source>
        <dbReference type="EMBL" id="MFM9328803.1"/>
    </source>
</evidence>
<organism evidence="1 2">
    <name type="scientific">Paenibacillus mesotrionivorans</name>
    <dbReference type="NCBI Taxonomy" id="3160968"/>
    <lineage>
        <taxon>Bacteria</taxon>
        <taxon>Bacillati</taxon>
        <taxon>Bacillota</taxon>
        <taxon>Bacilli</taxon>
        <taxon>Bacillales</taxon>
        <taxon>Paenibacillaceae</taxon>
        <taxon>Paenibacillus</taxon>
    </lineage>
</organism>
<accession>A0ACC7NVQ3</accession>
<proteinExistence type="predicted"/>
<comment type="caution">
    <text evidence="1">The sequence shown here is derived from an EMBL/GenBank/DDBJ whole genome shotgun (WGS) entry which is preliminary data.</text>
</comment>
<dbReference type="Proteomes" id="UP001631969">
    <property type="component" value="Unassembled WGS sequence"/>
</dbReference>
<protein>
    <submittedName>
        <fullName evidence="1">Oxidoreductase</fullName>
    </submittedName>
</protein>
<reference evidence="1" key="1">
    <citation type="submission" date="2024-12" db="EMBL/GenBank/DDBJ databases">
        <authorList>
            <person name="Wu N."/>
        </authorList>
    </citation>
    <scope>NUCLEOTIDE SEQUENCE</scope>
    <source>
        <strain evidence="1">P15</strain>
    </source>
</reference>
<keyword evidence="2" id="KW-1185">Reference proteome</keyword>